<accession>A0A963YYR5</accession>
<dbReference type="GO" id="GO:0005886">
    <property type="term" value="C:plasma membrane"/>
    <property type="evidence" value="ECO:0007669"/>
    <property type="project" value="TreeGrafter"/>
</dbReference>
<dbReference type="PANTHER" id="PTHR30336">
    <property type="entry name" value="INNER MEMBRANE PROTEIN, PROBABLE PERMEASE"/>
    <property type="match status" value="1"/>
</dbReference>
<dbReference type="PANTHER" id="PTHR30336:SF20">
    <property type="entry name" value="DUF218 DOMAIN-CONTAINING PROTEIN"/>
    <property type="match status" value="1"/>
</dbReference>
<gene>
    <name evidence="2" type="ORF">ACELLULO517_05185</name>
</gene>
<evidence type="ECO:0000259" key="1">
    <source>
        <dbReference type="Pfam" id="PF02698"/>
    </source>
</evidence>
<proteinExistence type="predicted"/>
<dbReference type="CDD" id="cd06259">
    <property type="entry name" value="YdcF-like"/>
    <property type="match status" value="1"/>
</dbReference>
<comment type="caution">
    <text evidence="2">The sequence shown here is derived from an EMBL/GenBank/DDBJ whole genome shotgun (WGS) entry which is preliminary data.</text>
</comment>
<dbReference type="InterPro" id="IPR014729">
    <property type="entry name" value="Rossmann-like_a/b/a_fold"/>
</dbReference>
<feature type="domain" description="DUF218" evidence="1">
    <location>
        <begin position="11"/>
        <end position="122"/>
    </location>
</feature>
<keyword evidence="3" id="KW-1185">Reference proteome</keyword>
<name>A0A963YYR5_9PROT</name>
<organism evidence="2 3">
    <name type="scientific">Acidisoma cellulosilyticum</name>
    <dbReference type="NCBI Taxonomy" id="2802395"/>
    <lineage>
        <taxon>Bacteria</taxon>
        <taxon>Pseudomonadati</taxon>
        <taxon>Pseudomonadota</taxon>
        <taxon>Alphaproteobacteria</taxon>
        <taxon>Acetobacterales</taxon>
        <taxon>Acidocellaceae</taxon>
        <taxon>Acidisoma</taxon>
    </lineage>
</organism>
<dbReference type="Gene3D" id="3.40.50.620">
    <property type="entry name" value="HUPs"/>
    <property type="match status" value="1"/>
</dbReference>
<protein>
    <submittedName>
        <fullName evidence="2">YdcF family protein</fullName>
    </submittedName>
</protein>
<evidence type="ECO:0000313" key="2">
    <source>
        <dbReference type="EMBL" id="MCB8879619.1"/>
    </source>
</evidence>
<dbReference type="InterPro" id="IPR051599">
    <property type="entry name" value="Cell_Envelope_Assoc"/>
</dbReference>
<dbReference type="RefSeq" id="WP_227306248.1">
    <property type="nucleotide sequence ID" value="NZ_JAESVA010000002.1"/>
</dbReference>
<dbReference type="Proteomes" id="UP000721844">
    <property type="component" value="Unassembled WGS sequence"/>
</dbReference>
<reference evidence="2 3" key="1">
    <citation type="journal article" date="2021" name="Microorganisms">
        <title>Acidisoma silvae sp. nov. and Acidisomacellulosilytica sp. nov., Two Acidophilic Bacteria Isolated from Decaying Wood, Hydrolyzing Cellulose and Producing Poly-3-hydroxybutyrate.</title>
        <authorList>
            <person name="Mieszkin S."/>
            <person name="Pouder E."/>
            <person name="Uroz S."/>
            <person name="Simon-Colin C."/>
            <person name="Alain K."/>
        </authorList>
    </citation>
    <scope>NUCLEOTIDE SEQUENCE [LARGE SCALE GENOMIC DNA]</scope>
    <source>
        <strain evidence="2 3">HW T5.17</strain>
    </source>
</reference>
<dbReference type="Pfam" id="PF02698">
    <property type="entry name" value="DUF218"/>
    <property type="match status" value="1"/>
</dbReference>
<evidence type="ECO:0000313" key="3">
    <source>
        <dbReference type="Proteomes" id="UP000721844"/>
    </source>
</evidence>
<dbReference type="EMBL" id="JAESVA010000002">
    <property type="protein sequence ID" value="MCB8879619.1"/>
    <property type="molecule type" value="Genomic_DNA"/>
</dbReference>
<sequence length="206" mass="22677">MRLVHPLAPADAILTLGSFDPMAAVCAAELWKAGQAPVIIMSGGIAHQGSLLDPGWDRSEAEVFADAARESGVPDHAIILEPMATNTGENFAFTKTMMEDSDRRIERLLVVAKPYMTRRGFATGRLVWPNVDLRMQCEDISMHDYFQRDRQPERTVRALVGDMHRIMVYPKLGYQIEQAVPVAVTAALQALTEAGFGDRLVSGQPV</sequence>
<dbReference type="InterPro" id="IPR003848">
    <property type="entry name" value="DUF218"/>
</dbReference>
<dbReference type="AlphaFoldDB" id="A0A963YYR5"/>